<proteinExistence type="predicted"/>
<gene>
    <name evidence="1" type="ORF">O181_004284</name>
</gene>
<name>A0A9Q3BFX7_9BASI</name>
<keyword evidence="2" id="KW-1185">Reference proteome</keyword>
<dbReference type="AlphaFoldDB" id="A0A9Q3BFX7"/>
<comment type="caution">
    <text evidence="1">The sequence shown here is derived from an EMBL/GenBank/DDBJ whole genome shotgun (WGS) entry which is preliminary data.</text>
</comment>
<organism evidence="1 2">
    <name type="scientific">Austropuccinia psidii MF-1</name>
    <dbReference type="NCBI Taxonomy" id="1389203"/>
    <lineage>
        <taxon>Eukaryota</taxon>
        <taxon>Fungi</taxon>
        <taxon>Dikarya</taxon>
        <taxon>Basidiomycota</taxon>
        <taxon>Pucciniomycotina</taxon>
        <taxon>Pucciniomycetes</taxon>
        <taxon>Pucciniales</taxon>
        <taxon>Sphaerophragmiaceae</taxon>
        <taxon>Austropuccinia</taxon>
    </lineage>
</organism>
<sequence>MIKPFKNLENNEIEKDLFNSFPDRNCSILWDQTEDAIIINSQSALGDASSLKTPTGTFGIYHATLSMVSLNSSVNESVDCHSFSHIL</sequence>
<dbReference type="OrthoDB" id="3247418at2759"/>
<protein>
    <submittedName>
        <fullName evidence="1">Uncharacterized protein</fullName>
    </submittedName>
</protein>
<reference evidence="1" key="1">
    <citation type="submission" date="2021-03" db="EMBL/GenBank/DDBJ databases">
        <title>Draft genome sequence of rust myrtle Austropuccinia psidii MF-1, a brazilian biotype.</title>
        <authorList>
            <person name="Quecine M.C."/>
            <person name="Pachon D.M.R."/>
            <person name="Bonatelli M.L."/>
            <person name="Correr F.H."/>
            <person name="Franceschini L.M."/>
            <person name="Leite T.F."/>
            <person name="Margarido G.R.A."/>
            <person name="Almeida C.A."/>
            <person name="Ferrarezi J.A."/>
            <person name="Labate C.A."/>
        </authorList>
    </citation>
    <scope>NUCLEOTIDE SEQUENCE</scope>
    <source>
        <strain evidence="1">MF-1</strain>
    </source>
</reference>
<accession>A0A9Q3BFX7</accession>
<dbReference type="EMBL" id="AVOT02000815">
    <property type="protein sequence ID" value="MBW0464569.1"/>
    <property type="molecule type" value="Genomic_DNA"/>
</dbReference>
<evidence type="ECO:0000313" key="2">
    <source>
        <dbReference type="Proteomes" id="UP000765509"/>
    </source>
</evidence>
<evidence type="ECO:0000313" key="1">
    <source>
        <dbReference type="EMBL" id="MBW0464569.1"/>
    </source>
</evidence>
<dbReference type="Proteomes" id="UP000765509">
    <property type="component" value="Unassembled WGS sequence"/>
</dbReference>